<reference evidence="1 2" key="1">
    <citation type="submission" date="2020-02" db="EMBL/GenBank/DDBJ databases">
        <authorList>
            <person name="Criscuolo A."/>
        </authorList>
    </citation>
    <scope>NUCLEOTIDE SEQUENCE [LARGE SCALE GENOMIC DNA]</scope>
    <source>
        <strain evidence="1">CIP105534</strain>
    </source>
</reference>
<evidence type="ECO:0008006" key="3">
    <source>
        <dbReference type="Google" id="ProtNLM"/>
    </source>
</evidence>
<protein>
    <recommendedName>
        <fullName evidence="3">Lipoprotein</fullName>
    </recommendedName>
</protein>
<dbReference type="PROSITE" id="PS51257">
    <property type="entry name" value="PROKAR_LIPOPROTEIN"/>
    <property type="match status" value="1"/>
</dbReference>
<dbReference type="RefSeq" id="WP_173970389.1">
    <property type="nucleotide sequence ID" value="NZ_CADCSU010000075.1"/>
</dbReference>
<accession>A0A6J4GH62</accession>
<evidence type="ECO:0000313" key="1">
    <source>
        <dbReference type="EMBL" id="CAA9197610.1"/>
    </source>
</evidence>
<proteinExistence type="predicted"/>
<organism evidence="1 2">
    <name type="scientific">Flavobacterium bizetiae</name>
    <dbReference type="NCBI Taxonomy" id="2704140"/>
    <lineage>
        <taxon>Bacteria</taxon>
        <taxon>Pseudomonadati</taxon>
        <taxon>Bacteroidota</taxon>
        <taxon>Flavobacteriia</taxon>
        <taxon>Flavobacteriales</taxon>
        <taxon>Flavobacteriaceae</taxon>
        <taxon>Flavobacterium</taxon>
    </lineage>
</organism>
<sequence length="164" mass="19272">MRILLVIVVLVLMGCSSPGKKYDFTFFKWSIHECYYLKLNSSDTLYYIDVYGFKKETSFVILNKEEKERINNVLDTITFPKEQVFDSSVDDGVTNAFIIKIDNQSRKLKIHGYNGPKRFWFFGKLLEQIKNSYEFTKTNKKVDLNEIDKMVLMPVPPNFKVNIN</sequence>
<evidence type="ECO:0000313" key="2">
    <source>
        <dbReference type="Proteomes" id="UP000479938"/>
    </source>
</evidence>
<keyword evidence="2" id="KW-1185">Reference proteome</keyword>
<dbReference type="AlphaFoldDB" id="A0A6J4GH62"/>
<dbReference type="EMBL" id="CADCSU010000075">
    <property type="protein sequence ID" value="CAA9197610.1"/>
    <property type="molecule type" value="Genomic_DNA"/>
</dbReference>
<gene>
    <name evidence="1" type="ORF">FLA105534_01739</name>
</gene>
<dbReference type="Proteomes" id="UP000479938">
    <property type="component" value="Unassembled WGS sequence"/>
</dbReference>
<name>A0A6J4GH62_9FLAO</name>